<evidence type="ECO:0000256" key="1">
    <source>
        <dbReference type="SAM" id="SignalP"/>
    </source>
</evidence>
<geneLocation type="plasmid" evidence="2">
    <name>pRJ46C</name>
</geneLocation>
<dbReference type="SUPFAM" id="SSF49401">
    <property type="entry name" value="Bacterial adhesins"/>
    <property type="match status" value="1"/>
</dbReference>
<dbReference type="InterPro" id="IPR008966">
    <property type="entry name" value="Adhesion_dom_sf"/>
</dbReference>
<feature type="chain" id="PRO_5005797416" description="Type 1 fimbrial protein" evidence="1">
    <location>
        <begin position="31"/>
        <end position="191"/>
    </location>
</feature>
<reference evidence="2" key="1">
    <citation type="submission" date="2015-06" db="EMBL/GenBank/DDBJ databases">
        <title>Carbapenemase-producing Raoultella ornithinolytica.</title>
        <authorList>
            <person name="Sun J."/>
            <person name="Zhang F."/>
        </authorList>
    </citation>
    <scope>NUCLEOTIDE SEQUENCE</scope>
    <source>
        <strain evidence="2">RJ46C</strain>
        <plasmid evidence="2">pRJ46C</plasmid>
    </source>
</reference>
<dbReference type="Gene3D" id="2.60.40.1090">
    <property type="entry name" value="Fimbrial-type adhesion domain"/>
    <property type="match status" value="1"/>
</dbReference>
<accession>A0A0M4L8U2</accession>
<evidence type="ECO:0008006" key="3">
    <source>
        <dbReference type="Google" id="ProtNLM"/>
    </source>
</evidence>
<dbReference type="EMBL" id="KT225520">
    <property type="protein sequence ID" value="ALD82345.1"/>
    <property type="molecule type" value="Genomic_DNA"/>
</dbReference>
<dbReference type="InterPro" id="IPR036937">
    <property type="entry name" value="Adhesion_dom_fimbrial_sf"/>
</dbReference>
<proteinExistence type="predicted"/>
<dbReference type="AlphaFoldDB" id="A0A0M4L8U2"/>
<organism evidence="2">
    <name type="scientific">Raoultella ornithinolytica</name>
    <name type="common">Klebsiella ornithinolytica</name>
    <dbReference type="NCBI Taxonomy" id="54291"/>
    <lineage>
        <taxon>Bacteria</taxon>
        <taxon>Pseudomonadati</taxon>
        <taxon>Pseudomonadota</taxon>
        <taxon>Gammaproteobacteria</taxon>
        <taxon>Enterobacterales</taxon>
        <taxon>Enterobacteriaceae</taxon>
        <taxon>Klebsiella/Raoultella group</taxon>
        <taxon>Raoultella</taxon>
    </lineage>
</organism>
<sequence>MYETYTRKYMKKLLITSAVVTALTSYGAMAIDANINFKGAVSSTTCTLNAADAAKTLTIPNVTAKNLMDSGNSAQYSASGSFNFTDCPAGLAKVTSAYTYQGIIHSSYNDWGLANGVDNVSFKVMQSPKTDLSKGLQLDGRSSNHNEATITNGVATVPVTVGISAYNENTQFVTPSAGTYSGTFLVAFTYS</sequence>
<protein>
    <recommendedName>
        <fullName evidence="3">Type 1 fimbrial protein</fullName>
    </recommendedName>
</protein>
<name>A0A0M4L8U2_RAOOR</name>
<keyword evidence="2" id="KW-0614">Plasmid</keyword>
<dbReference type="GO" id="GO:0009289">
    <property type="term" value="C:pilus"/>
    <property type="evidence" value="ECO:0007669"/>
    <property type="project" value="InterPro"/>
</dbReference>
<dbReference type="GO" id="GO:0007155">
    <property type="term" value="P:cell adhesion"/>
    <property type="evidence" value="ECO:0007669"/>
    <property type="project" value="InterPro"/>
</dbReference>
<feature type="signal peptide" evidence="1">
    <location>
        <begin position="1"/>
        <end position="30"/>
    </location>
</feature>
<keyword evidence="1" id="KW-0732">Signal</keyword>
<evidence type="ECO:0000313" key="2">
    <source>
        <dbReference type="EMBL" id="ALD82345.1"/>
    </source>
</evidence>